<proteinExistence type="predicted"/>
<dbReference type="AlphaFoldDB" id="M5UMR0"/>
<dbReference type="PATRIC" id="fig|1263870.3.peg.1375"/>
<dbReference type="EMBL" id="ANOH01000097">
    <property type="protein sequence ID" value="EMI57288.1"/>
    <property type="molecule type" value="Genomic_DNA"/>
</dbReference>
<sequence>MGAGQILVSDMVERSREIAGFRQHAESLHLVCPGTFRFIDLIKSQPVFV</sequence>
<organism evidence="1 2">
    <name type="scientific">Rhodopirellula sallentina SM41</name>
    <dbReference type="NCBI Taxonomy" id="1263870"/>
    <lineage>
        <taxon>Bacteria</taxon>
        <taxon>Pseudomonadati</taxon>
        <taxon>Planctomycetota</taxon>
        <taxon>Planctomycetia</taxon>
        <taxon>Pirellulales</taxon>
        <taxon>Pirellulaceae</taxon>
        <taxon>Rhodopirellula</taxon>
    </lineage>
</organism>
<accession>M5UMR0</accession>
<comment type="caution">
    <text evidence="1">The sequence shown here is derived from an EMBL/GenBank/DDBJ whole genome shotgun (WGS) entry which is preliminary data.</text>
</comment>
<evidence type="ECO:0000313" key="2">
    <source>
        <dbReference type="Proteomes" id="UP000011885"/>
    </source>
</evidence>
<evidence type="ECO:0000313" key="1">
    <source>
        <dbReference type="EMBL" id="EMI57288.1"/>
    </source>
</evidence>
<keyword evidence="2" id="KW-1185">Reference proteome</keyword>
<dbReference type="Proteomes" id="UP000011885">
    <property type="component" value="Unassembled WGS sequence"/>
</dbReference>
<name>M5UMR0_9BACT</name>
<reference evidence="1 2" key="1">
    <citation type="journal article" date="2013" name="Mar. Genomics">
        <title>Expression of sulfatases in Rhodopirellula baltica and the diversity of sulfatases in the genus Rhodopirellula.</title>
        <authorList>
            <person name="Wegner C.E."/>
            <person name="Richter-Heitmann T."/>
            <person name="Klindworth A."/>
            <person name="Klockow C."/>
            <person name="Richter M."/>
            <person name="Achstetter T."/>
            <person name="Glockner F.O."/>
            <person name="Harder J."/>
        </authorList>
    </citation>
    <scope>NUCLEOTIDE SEQUENCE [LARGE SCALE GENOMIC DNA]</scope>
    <source>
        <strain evidence="1 2">SM41</strain>
    </source>
</reference>
<protein>
    <submittedName>
        <fullName evidence="1">Uncharacterized protein</fullName>
    </submittedName>
</protein>
<gene>
    <name evidence="1" type="ORF">RSSM_01275</name>
</gene>